<organism evidence="6 7">
    <name type="scientific">Xanthomarina spongicola</name>
    <dbReference type="NCBI Taxonomy" id="570520"/>
    <lineage>
        <taxon>Bacteria</taxon>
        <taxon>Pseudomonadati</taxon>
        <taxon>Bacteroidota</taxon>
        <taxon>Flavobacteriia</taxon>
        <taxon>Flavobacteriales</taxon>
        <taxon>Flavobacteriaceae</taxon>
        <taxon>Xanthomarina</taxon>
    </lineage>
</organism>
<feature type="domain" description="Polyphosphate kinase-2-related" evidence="5">
    <location>
        <begin position="37"/>
        <end position="260"/>
    </location>
</feature>
<accession>A0A316DLL7</accession>
<evidence type="ECO:0000259" key="5">
    <source>
        <dbReference type="Pfam" id="PF03976"/>
    </source>
</evidence>
<comment type="function">
    <text evidence="4">Uses inorganic polyphosphate (polyP) as a donor to convert GDP to GTP or ADP to ATP.</text>
</comment>
<dbReference type="NCBIfam" id="TIGR03707">
    <property type="entry name" value="PPK2_P_aer"/>
    <property type="match status" value="1"/>
</dbReference>
<dbReference type="Pfam" id="PF03976">
    <property type="entry name" value="PPK2"/>
    <property type="match status" value="1"/>
</dbReference>
<reference evidence="6 7" key="1">
    <citation type="submission" date="2018-05" db="EMBL/GenBank/DDBJ databases">
        <title>Genomic Encyclopedia of Archaeal and Bacterial Type Strains, Phase II (KMG-II): from individual species to whole genera.</title>
        <authorList>
            <person name="Goeker M."/>
        </authorList>
    </citation>
    <scope>NUCLEOTIDE SEQUENCE [LARGE SCALE GENOMIC DNA]</scope>
    <source>
        <strain evidence="6 7">DSM 22637</strain>
    </source>
</reference>
<comment type="subunit">
    <text evidence="4">Homotetramer.</text>
</comment>
<protein>
    <recommendedName>
        <fullName evidence="4">ADP/GDP-polyphosphate phosphotransferase</fullName>
        <ecNumber evidence="4">2.7.4.-</ecNumber>
    </recommendedName>
    <alternativeName>
        <fullName evidence="4">Polyphosphate kinase PPK2</fullName>
    </alternativeName>
</protein>
<dbReference type="EC" id="2.7.4.-" evidence="4"/>
<comment type="similarity">
    <text evidence="1 4">Belongs to the polyphosphate kinase 2 (PPK2) family. Class I subfamily.</text>
</comment>
<dbReference type="GO" id="GO:0006793">
    <property type="term" value="P:phosphorus metabolic process"/>
    <property type="evidence" value="ECO:0007669"/>
    <property type="project" value="InterPro"/>
</dbReference>
<dbReference type="InterPro" id="IPR022488">
    <property type="entry name" value="PPK2-related"/>
</dbReference>
<evidence type="ECO:0000313" key="7">
    <source>
        <dbReference type="Proteomes" id="UP000245430"/>
    </source>
</evidence>
<evidence type="ECO:0000256" key="2">
    <source>
        <dbReference type="ARBA" id="ARBA00022679"/>
    </source>
</evidence>
<gene>
    <name evidence="6" type="ORF">LX78_01426</name>
</gene>
<keyword evidence="7" id="KW-1185">Reference proteome</keyword>
<name>A0A316DLL7_9FLAO</name>
<dbReference type="InterPro" id="IPR016898">
    <property type="entry name" value="Polyphosphate_phosphotransfera"/>
</dbReference>
<dbReference type="InterPro" id="IPR022486">
    <property type="entry name" value="PPK2_PA0141"/>
</dbReference>
<dbReference type="SUPFAM" id="SSF52540">
    <property type="entry name" value="P-loop containing nucleoside triphosphate hydrolases"/>
    <property type="match status" value="1"/>
</dbReference>
<dbReference type="OrthoDB" id="9775224at2"/>
<dbReference type="Gene3D" id="3.40.50.300">
    <property type="entry name" value="P-loop containing nucleotide triphosphate hydrolases"/>
    <property type="match status" value="1"/>
</dbReference>
<dbReference type="GO" id="GO:0008976">
    <property type="term" value="F:polyphosphate kinase activity"/>
    <property type="evidence" value="ECO:0007669"/>
    <property type="project" value="UniProtKB-UniRule"/>
</dbReference>
<dbReference type="PANTHER" id="PTHR34383:SF1">
    <property type="entry name" value="ADP-POLYPHOSPHATE PHOSPHOTRANSFERASE"/>
    <property type="match status" value="1"/>
</dbReference>
<dbReference type="RefSeq" id="WP_109681965.1">
    <property type="nucleotide sequence ID" value="NZ_QGGP01000003.1"/>
</dbReference>
<evidence type="ECO:0000256" key="4">
    <source>
        <dbReference type="RuleBase" id="RU369062"/>
    </source>
</evidence>
<evidence type="ECO:0000256" key="3">
    <source>
        <dbReference type="ARBA" id="ARBA00022777"/>
    </source>
</evidence>
<dbReference type="EMBL" id="QGGP01000003">
    <property type="protein sequence ID" value="PWK18951.1"/>
    <property type="molecule type" value="Genomic_DNA"/>
</dbReference>
<dbReference type="AlphaFoldDB" id="A0A316DLL7"/>
<dbReference type="PANTHER" id="PTHR34383">
    <property type="entry name" value="POLYPHOSPHATE:AMP PHOSPHOTRANSFERASE-RELATED"/>
    <property type="match status" value="1"/>
</dbReference>
<evidence type="ECO:0000256" key="1">
    <source>
        <dbReference type="ARBA" id="ARBA00009924"/>
    </source>
</evidence>
<keyword evidence="3 4" id="KW-0418">Kinase</keyword>
<dbReference type="Proteomes" id="UP000245430">
    <property type="component" value="Unassembled WGS sequence"/>
</dbReference>
<comment type="caution">
    <text evidence="6">The sequence shown here is derived from an EMBL/GenBank/DDBJ whole genome shotgun (WGS) entry which is preliminary data.</text>
</comment>
<sequence>MAHKLTPKDLKKLNSKKGLKQFLSEEPITISKVLKTLNYESRLKDLQEELIKLQHWVTDNNEKVVIIFEGRDAAGKGGAIRRTTEHLNPREFKVVALPKPSVEEKGQWYFQRYIKRLPREGKIVFFDRSWYNRAVVEPVNGFCTQEEYNIFMNQVNQFERMLIESGIRLIKFYFSISKDEQEKRFEDIKSSPIKKWKYSAVDQKALELWDDYTSYKDKMFAETSTEIAPWIVIRANRKTKARVETIEHILNIIPYNPKNEKIIEHVEVEEKIMD</sequence>
<keyword evidence="2 4" id="KW-0808">Transferase</keyword>
<evidence type="ECO:0000313" key="6">
    <source>
        <dbReference type="EMBL" id="PWK18951.1"/>
    </source>
</evidence>
<dbReference type="InterPro" id="IPR027417">
    <property type="entry name" value="P-loop_NTPase"/>
</dbReference>
<dbReference type="PIRSF" id="PIRSF028756">
    <property type="entry name" value="PPK2_prd"/>
    <property type="match status" value="1"/>
</dbReference>
<proteinExistence type="inferred from homology"/>